<dbReference type="AlphaFoldDB" id="A0A699YJY5"/>
<reference evidence="2 3" key="1">
    <citation type="submission" date="2020-02" db="EMBL/GenBank/DDBJ databases">
        <title>Draft genome sequence of Haematococcus lacustris strain NIES-144.</title>
        <authorList>
            <person name="Morimoto D."/>
            <person name="Nakagawa S."/>
            <person name="Yoshida T."/>
            <person name="Sawayama S."/>
        </authorList>
    </citation>
    <scope>NUCLEOTIDE SEQUENCE [LARGE SCALE GENOMIC DNA]</scope>
    <source>
        <strain evidence="2 3">NIES-144</strain>
    </source>
</reference>
<evidence type="ECO:0000313" key="3">
    <source>
        <dbReference type="Proteomes" id="UP000485058"/>
    </source>
</evidence>
<comment type="caution">
    <text evidence="2">The sequence shown here is derived from an EMBL/GenBank/DDBJ whole genome shotgun (WGS) entry which is preliminary data.</text>
</comment>
<accession>A0A699YJY5</accession>
<name>A0A699YJY5_HAELA</name>
<gene>
    <name evidence="2" type="ORF">HaLaN_04749</name>
</gene>
<feature type="region of interest" description="Disordered" evidence="1">
    <location>
        <begin position="47"/>
        <end position="84"/>
    </location>
</feature>
<dbReference type="EMBL" id="BLLF01000245">
    <property type="protein sequence ID" value="GFH09575.1"/>
    <property type="molecule type" value="Genomic_DNA"/>
</dbReference>
<feature type="non-terminal residue" evidence="2">
    <location>
        <position position="99"/>
    </location>
</feature>
<evidence type="ECO:0000313" key="2">
    <source>
        <dbReference type="EMBL" id="GFH09575.1"/>
    </source>
</evidence>
<keyword evidence="3" id="KW-1185">Reference proteome</keyword>
<evidence type="ECO:0000256" key="1">
    <source>
        <dbReference type="SAM" id="MobiDB-lite"/>
    </source>
</evidence>
<dbReference type="Proteomes" id="UP000485058">
    <property type="component" value="Unassembled WGS sequence"/>
</dbReference>
<protein>
    <submittedName>
        <fullName evidence="2">Uncharacterized protein</fullName>
    </submittedName>
</protein>
<proteinExistence type="predicted"/>
<organism evidence="2 3">
    <name type="scientific">Haematococcus lacustris</name>
    <name type="common">Green alga</name>
    <name type="synonym">Haematococcus pluvialis</name>
    <dbReference type="NCBI Taxonomy" id="44745"/>
    <lineage>
        <taxon>Eukaryota</taxon>
        <taxon>Viridiplantae</taxon>
        <taxon>Chlorophyta</taxon>
        <taxon>core chlorophytes</taxon>
        <taxon>Chlorophyceae</taxon>
        <taxon>CS clade</taxon>
        <taxon>Chlamydomonadales</taxon>
        <taxon>Haematococcaceae</taxon>
        <taxon>Haematococcus</taxon>
    </lineage>
</organism>
<sequence>VLLPRASPPQLPVDPRRFSALNSQARGLVGQLLRRVFSSQNKPRGFERFVPRSSLKAGAKVEPRKPADAGPGGNKEGGDPQEPTVVSVPFTWLLLGAAL</sequence>
<feature type="non-terminal residue" evidence="2">
    <location>
        <position position="1"/>
    </location>
</feature>